<dbReference type="Proteomes" id="UP001164481">
    <property type="component" value="Chromosome"/>
</dbReference>
<name>A0AAX3F0N8_MYCSY</name>
<evidence type="ECO:0008006" key="3">
    <source>
        <dbReference type="Google" id="ProtNLM"/>
    </source>
</evidence>
<dbReference type="EMBL" id="CP107525">
    <property type="protein sequence ID" value="UZW64516.1"/>
    <property type="molecule type" value="Genomic_DNA"/>
</dbReference>
<dbReference type="SUPFAM" id="SSF52743">
    <property type="entry name" value="Subtilisin-like"/>
    <property type="match status" value="1"/>
</dbReference>
<gene>
    <name evidence="1" type="ORF">OIE46_00235</name>
</gene>
<evidence type="ECO:0000313" key="1">
    <source>
        <dbReference type="EMBL" id="UZW64516.1"/>
    </source>
</evidence>
<dbReference type="GO" id="GO:0006508">
    <property type="term" value="P:proteolysis"/>
    <property type="evidence" value="ECO:0007669"/>
    <property type="project" value="InterPro"/>
</dbReference>
<dbReference type="InterPro" id="IPR036852">
    <property type="entry name" value="Peptidase_S8/S53_dom_sf"/>
</dbReference>
<accession>A0AAX3F0N8</accession>
<organism evidence="1 2">
    <name type="scientific">Mycoplasmopsis synoviae</name>
    <name type="common">Mycoplasma synoviae</name>
    <dbReference type="NCBI Taxonomy" id="2109"/>
    <lineage>
        <taxon>Bacteria</taxon>
        <taxon>Bacillati</taxon>
        <taxon>Mycoplasmatota</taxon>
        <taxon>Mycoplasmoidales</taxon>
        <taxon>Metamycoplasmataceae</taxon>
        <taxon>Mycoplasmopsis</taxon>
    </lineage>
</organism>
<evidence type="ECO:0000313" key="2">
    <source>
        <dbReference type="Proteomes" id="UP001164481"/>
    </source>
</evidence>
<dbReference type="GO" id="GO:0004252">
    <property type="term" value="F:serine-type endopeptidase activity"/>
    <property type="evidence" value="ECO:0007669"/>
    <property type="project" value="InterPro"/>
</dbReference>
<dbReference type="AlphaFoldDB" id="A0AAX3F0N8"/>
<dbReference type="Gene3D" id="3.40.50.200">
    <property type="entry name" value="Peptidase S8/S53 domain"/>
    <property type="match status" value="1"/>
</dbReference>
<sequence>MSYGLKAKLGRYKYDSDSHDVTKLAYENKELIIVRSAGNDGAETDPNKRYINGGSLASNIIVVGSNNRYGIDLLLLVTEVIPADR</sequence>
<protein>
    <recommendedName>
        <fullName evidence="3">Peptidase S8/S53 domain-containing protein</fullName>
    </recommendedName>
</protein>
<reference evidence="1" key="1">
    <citation type="submission" date="2022-10" db="EMBL/GenBank/DDBJ databases">
        <authorList>
            <person name="Wei X."/>
        </authorList>
    </citation>
    <scope>NUCLEOTIDE SEQUENCE</scope>
    <source>
        <strain evidence="1">SD2</strain>
    </source>
</reference>
<proteinExistence type="predicted"/>
<reference evidence="1" key="2">
    <citation type="submission" date="2022-11" db="EMBL/GenBank/DDBJ databases">
        <title>complete genomes of mycoplasma synoviae ZX313 strain and SD2 strain.</title>
        <authorList>
            <person name="Zhong Q."/>
        </authorList>
    </citation>
    <scope>NUCLEOTIDE SEQUENCE</scope>
    <source>
        <strain evidence="1">SD2</strain>
    </source>
</reference>
<dbReference type="RefSeq" id="WP_267274365.1">
    <property type="nucleotide sequence ID" value="NZ_CP034544.1"/>
</dbReference>